<evidence type="ECO:0000313" key="2">
    <source>
        <dbReference type="Proteomes" id="UP000032024"/>
    </source>
</evidence>
<sequence>MITIGCFFTRKAGCLADAAGFFMSRQNSRFLELSLPY</sequence>
<protein>
    <submittedName>
        <fullName evidence="1">Uncharacterized protein</fullName>
    </submittedName>
</protein>
<reference evidence="2" key="1">
    <citation type="submission" date="2015-01" db="EMBL/GenBank/DDBJ databases">
        <title>Comparative genome analysis of Bacillus coagulans HM-08, Clostridium butyricum HM-68, Bacillus subtilis HM-66 and Bacillus paralicheniformis BL-09.</title>
        <authorList>
            <person name="Zhang H."/>
        </authorList>
    </citation>
    <scope>NUCLEOTIDE SEQUENCE [LARGE SCALE GENOMIC DNA]</scope>
    <source>
        <strain evidence="2">HM-08</strain>
    </source>
</reference>
<dbReference type="AlphaFoldDB" id="A0AAN0WCP1"/>
<organism evidence="1 2">
    <name type="scientific">Heyndrickxia coagulans</name>
    <name type="common">Weizmannia coagulans</name>
    <dbReference type="NCBI Taxonomy" id="1398"/>
    <lineage>
        <taxon>Bacteria</taxon>
        <taxon>Bacillati</taxon>
        <taxon>Bacillota</taxon>
        <taxon>Bacilli</taxon>
        <taxon>Bacillales</taxon>
        <taxon>Bacillaceae</taxon>
        <taxon>Heyndrickxia</taxon>
    </lineage>
</organism>
<keyword evidence="2" id="KW-1185">Reference proteome</keyword>
<dbReference type="Proteomes" id="UP000032024">
    <property type="component" value="Chromosome"/>
</dbReference>
<dbReference type="EMBL" id="CP010525">
    <property type="protein sequence ID" value="AJO23278.1"/>
    <property type="molecule type" value="Genomic_DNA"/>
</dbReference>
<evidence type="ECO:0000313" key="1">
    <source>
        <dbReference type="EMBL" id="AJO23278.1"/>
    </source>
</evidence>
<accession>A0AAN0WCP1</accession>
<name>A0AAN0WCP1_HEYCO</name>
<gene>
    <name evidence="1" type="ORF">SB48_HM08orf03944</name>
</gene>
<proteinExistence type="predicted"/>